<dbReference type="PANTHER" id="PTHR23055:SF167">
    <property type="entry name" value="EF-HAND DOMAIN-CONTAINING PROTEIN"/>
    <property type="match status" value="1"/>
</dbReference>
<feature type="region of interest" description="Disordered" evidence="5">
    <location>
        <begin position="1"/>
        <end position="36"/>
    </location>
</feature>
<sequence>MTANQQIERINNNNNNSQKETIEINDENGDNNDQNNVNFNVWNVFHRVKQLKKKKKRKNSWDSIKDSEFDDLDAPNVHFRPEALETLCQLTKFTKKELQMIYRGFKQEAPSGVVREDSFKHIYSQFFPKGADVNQYAHYVFNTFDPERTGIVTFTDFVIGLSVLSRGTIQDKLKWIFSLYDVNCDGVISKDDLSRVIISVYDLLGKSVQPQVDESTYKQHIDRVFKKLDLNNDGIVTYEIFVEACKKDDDLLQSFDVFNTLL</sequence>
<dbReference type="OrthoDB" id="191686at2759"/>
<dbReference type="AlphaFoldDB" id="A0A9D4P1B7"/>
<keyword evidence="3" id="KW-0677">Repeat</keyword>
<keyword evidence="4" id="KW-0106">Calcium</keyword>
<dbReference type="Proteomes" id="UP000828236">
    <property type="component" value="Unassembled WGS sequence"/>
</dbReference>
<dbReference type="PROSITE" id="PS00018">
    <property type="entry name" value="EF_HAND_1"/>
    <property type="match status" value="1"/>
</dbReference>
<evidence type="ECO:0000259" key="6">
    <source>
        <dbReference type="PROSITE" id="PS50222"/>
    </source>
</evidence>
<dbReference type="Gene3D" id="1.10.238.10">
    <property type="entry name" value="EF-hand"/>
    <property type="match status" value="1"/>
</dbReference>
<organism evidence="7">
    <name type="scientific">Dermatophagoides farinae</name>
    <name type="common">American house dust mite</name>
    <dbReference type="NCBI Taxonomy" id="6954"/>
    <lineage>
        <taxon>Eukaryota</taxon>
        <taxon>Metazoa</taxon>
        <taxon>Ecdysozoa</taxon>
        <taxon>Arthropoda</taxon>
        <taxon>Chelicerata</taxon>
        <taxon>Arachnida</taxon>
        <taxon>Acari</taxon>
        <taxon>Acariformes</taxon>
        <taxon>Sarcoptiformes</taxon>
        <taxon>Astigmata</taxon>
        <taxon>Psoroptidia</taxon>
        <taxon>Analgoidea</taxon>
        <taxon>Pyroglyphidae</taxon>
        <taxon>Dermatophagoidinae</taxon>
        <taxon>Dermatophagoides</taxon>
    </lineage>
</organism>
<dbReference type="GO" id="GO:0005509">
    <property type="term" value="F:calcium ion binding"/>
    <property type="evidence" value="ECO:0007669"/>
    <property type="project" value="InterPro"/>
</dbReference>
<dbReference type="PRINTS" id="PR00450">
    <property type="entry name" value="RECOVERIN"/>
</dbReference>
<dbReference type="InterPro" id="IPR028846">
    <property type="entry name" value="Recoverin"/>
</dbReference>
<feature type="domain" description="EF-hand" evidence="6">
    <location>
        <begin position="216"/>
        <end position="251"/>
    </location>
</feature>
<dbReference type="PROSITE" id="PS50222">
    <property type="entry name" value="EF_HAND_2"/>
    <property type="match status" value="2"/>
</dbReference>
<comment type="caution">
    <text evidence="7">The sequence shown here is derived from an EMBL/GenBank/DDBJ whole genome shotgun (WGS) entry which is preliminary data.</text>
</comment>
<keyword evidence="2" id="KW-0479">Metal-binding</keyword>
<evidence type="ECO:0000313" key="7">
    <source>
        <dbReference type="EMBL" id="KAH7642644.1"/>
    </source>
</evidence>
<dbReference type="SMART" id="SM00054">
    <property type="entry name" value="EFh"/>
    <property type="match status" value="3"/>
</dbReference>
<evidence type="ECO:0000256" key="4">
    <source>
        <dbReference type="ARBA" id="ARBA00022837"/>
    </source>
</evidence>
<dbReference type="FunFam" id="1.10.238.10:FF:000009">
    <property type="entry name" value="Visinin-like protein 1"/>
    <property type="match status" value="1"/>
</dbReference>
<dbReference type="CDD" id="cd00051">
    <property type="entry name" value="EFh"/>
    <property type="match status" value="1"/>
</dbReference>
<comment type="similarity">
    <text evidence="1">Belongs to the recoverin family.</text>
</comment>
<accession>A0A9D4P1B7</accession>
<reference evidence="7" key="1">
    <citation type="submission" date="2020-06" db="EMBL/GenBank/DDBJ databases">
        <authorList>
            <person name="Ji K."/>
            <person name="Li J."/>
        </authorList>
    </citation>
    <scope>NUCLEOTIDE SEQUENCE</scope>
    <source>
        <strain evidence="7">JKM2019</strain>
        <tissue evidence="7">Whole body</tissue>
    </source>
</reference>
<name>A0A9D4P1B7_DERFA</name>
<dbReference type="PANTHER" id="PTHR23055">
    <property type="entry name" value="CALCIUM BINDING PROTEINS"/>
    <property type="match status" value="1"/>
</dbReference>
<feature type="compositionally biased region" description="Polar residues" evidence="5">
    <location>
        <begin position="1"/>
        <end position="10"/>
    </location>
</feature>
<proteinExistence type="inferred from homology"/>
<protein>
    <recommendedName>
        <fullName evidence="6">EF-hand domain-containing protein</fullName>
    </recommendedName>
</protein>
<dbReference type="EMBL" id="SDOV01000004">
    <property type="protein sequence ID" value="KAH7642644.1"/>
    <property type="molecule type" value="Genomic_DNA"/>
</dbReference>
<dbReference type="InterPro" id="IPR018247">
    <property type="entry name" value="EF_Hand_1_Ca_BS"/>
</dbReference>
<dbReference type="InterPro" id="IPR011992">
    <property type="entry name" value="EF-hand-dom_pair"/>
</dbReference>
<dbReference type="SUPFAM" id="SSF47473">
    <property type="entry name" value="EF-hand"/>
    <property type="match status" value="1"/>
</dbReference>
<reference evidence="7" key="2">
    <citation type="journal article" date="2021" name="World Allergy Organ. J.">
        <title>Chromosome-level assembly of Dermatophagoides farinae genome and transcriptome reveals two novel allergens Der f 37 and Der f 39.</title>
        <authorList>
            <person name="Chen J."/>
            <person name="Cai Z."/>
            <person name="Fan D."/>
            <person name="Hu J."/>
            <person name="Hou Y."/>
            <person name="He Y."/>
            <person name="Zhang Z."/>
            <person name="Zhao Z."/>
            <person name="Gao P."/>
            <person name="Hu W."/>
            <person name="Sun J."/>
            <person name="Li J."/>
            <person name="Ji K."/>
        </authorList>
    </citation>
    <scope>NUCLEOTIDE SEQUENCE</scope>
    <source>
        <strain evidence="7">JKM2019</strain>
    </source>
</reference>
<gene>
    <name evidence="7" type="ORF">HUG17_5691</name>
</gene>
<feature type="domain" description="EF-hand" evidence="6">
    <location>
        <begin position="168"/>
        <end position="203"/>
    </location>
</feature>
<evidence type="ECO:0000256" key="1">
    <source>
        <dbReference type="ARBA" id="ARBA00006049"/>
    </source>
</evidence>
<evidence type="ECO:0000256" key="3">
    <source>
        <dbReference type="ARBA" id="ARBA00022737"/>
    </source>
</evidence>
<dbReference type="InterPro" id="IPR002048">
    <property type="entry name" value="EF_hand_dom"/>
</dbReference>
<evidence type="ECO:0000256" key="5">
    <source>
        <dbReference type="SAM" id="MobiDB-lite"/>
    </source>
</evidence>
<evidence type="ECO:0000256" key="2">
    <source>
        <dbReference type="ARBA" id="ARBA00022723"/>
    </source>
</evidence>
<dbReference type="Pfam" id="PF13499">
    <property type="entry name" value="EF-hand_7"/>
    <property type="match status" value="1"/>
</dbReference>